<evidence type="ECO:0000256" key="6">
    <source>
        <dbReference type="ARBA" id="ARBA00022842"/>
    </source>
</evidence>
<proteinExistence type="inferred from homology"/>
<accession>D7BHR9</accession>
<dbReference type="SUPFAM" id="SSF142823">
    <property type="entry name" value="ComB-like"/>
    <property type="match status" value="1"/>
</dbReference>
<evidence type="ECO:0000256" key="4">
    <source>
        <dbReference type="ARBA" id="ARBA00021948"/>
    </source>
</evidence>
<keyword evidence="6" id="KW-0460">Magnesium</keyword>
<dbReference type="GO" id="GO:0050532">
    <property type="term" value="F:2-phosphosulfolactate phosphatase activity"/>
    <property type="evidence" value="ECO:0007669"/>
    <property type="project" value="UniProtKB-EC"/>
</dbReference>
<dbReference type="EMBL" id="CP002042">
    <property type="protein sequence ID" value="ADH64009.1"/>
    <property type="molecule type" value="Genomic_DNA"/>
</dbReference>
<dbReference type="Proteomes" id="UP000001916">
    <property type="component" value="Chromosome"/>
</dbReference>
<dbReference type="InterPro" id="IPR036702">
    <property type="entry name" value="ComB-like_sf"/>
</dbReference>
<dbReference type="STRING" id="526227.Mesil_2138"/>
<reference evidence="8 9" key="1">
    <citation type="journal article" date="2010" name="Stand. Genomic Sci.">
        <title>Complete genome sequence of Meiothermus silvanus type strain (VI-R2).</title>
        <authorList>
            <person name="Sikorski J."/>
            <person name="Tindall B.J."/>
            <person name="Lowry S."/>
            <person name="Lucas S."/>
            <person name="Nolan M."/>
            <person name="Copeland A."/>
            <person name="Glavina Del Rio T."/>
            <person name="Tice H."/>
            <person name="Cheng J.F."/>
            <person name="Han C."/>
            <person name="Pitluck S."/>
            <person name="Liolios K."/>
            <person name="Ivanova N."/>
            <person name="Mavromatis K."/>
            <person name="Mikhailova N."/>
            <person name="Pati A."/>
            <person name="Goodwin L."/>
            <person name="Chen A."/>
            <person name="Palaniappan K."/>
            <person name="Land M."/>
            <person name="Hauser L."/>
            <person name="Chang Y.J."/>
            <person name="Jeffries C.D."/>
            <person name="Rohde M."/>
            <person name="Goker M."/>
            <person name="Woyke T."/>
            <person name="Bristow J."/>
            <person name="Eisen J.A."/>
            <person name="Markowitz V."/>
            <person name="Hugenholtz P."/>
            <person name="Kyrpides N.C."/>
            <person name="Klenk H.P."/>
            <person name="Lapidus A."/>
        </authorList>
    </citation>
    <scope>NUCLEOTIDE SEQUENCE [LARGE SCALE GENOMIC DNA]</scope>
    <source>
        <strain evidence="9">ATCC 700542 / DSM 9946 / VI-R2</strain>
    </source>
</reference>
<dbReference type="InterPro" id="IPR005238">
    <property type="entry name" value="ComB-like"/>
</dbReference>
<comment type="similarity">
    <text evidence="2">Belongs to the ComB family.</text>
</comment>
<protein>
    <recommendedName>
        <fullName evidence="4">Probable 2-phosphosulfolactate phosphatase</fullName>
        <ecNumber evidence="3">3.1.3.71</ecNumber>
    </recommendedName>
</protein>
<gene>
    <name evidence="8" type="ordered locus">Mesil_2138</name>
</gene>
<dbReference type="Pfam" id="PF04029">
    <property type="entry name" value="2-ph_phosp"/>
    <property type="match status" value="1"/>
</dbReference>
<keyword evidence="9" id="KW-1185">Reference proteome</keyword>
<dbReference type="GO" id="GO:0050545">
    <property type="term" value="F:sulfopyruvate decarboxylase activity"/>
    <property type="evidence" value="ECO:0007669"/>
    <property type="project" value="TreeGrafter"/>
</dbReference>
<evidence type="ECO:0000256" key="1">
    <source>
        <dbReference type="ARBA" id="ARBA00001946"/>
    </source>
</evidence>
<keyword evidence="5" id="KW-0378">Hydrolase</keyword>
<evidence type="ECO:0000256" key="3">
    <source>
        <dbReference type="ARBA" id="ARBA00012953"/>
    </source>
</evidence>
<evidence type="ECO:0000256" key="2">
    <source>
        <dbReference type="ARBA" id="ARBA00009997"/>
    </source>
</evidence>
<dbReference type="eggNOG" id="COG2045">
    <property type="taxonomic scope" value="Bacteria"/>
</dbReference>
<comment type="cofactor">
    <cofactor evidence="1">
        <name>Mg(2+)</name>
        <dbReference type="ChEBI" id="CHEBI:18420"/>
    </cofactor>
</comment>
<dbReference type="PANTHER" id="PTHR37311:SF1">
    <property type="entry name" value="2-PHOSPHOSULFOLACTATE PHOSPHATASE-RELATED"/>
    <property type="match status" value="1"/>
</dbReference>
<dbReference type="HOGENOM" id="CLU_070028_0_0_0"/>
<evidence type="ECO:0000256" key="5">
    <source>
        <dbReference type="ARBA" id="ARBA00022801"/>
    </source>
</evidence>
<comment type="catalytic activity">
    <reaction evidence="7">
        <text>(2R)-O-phospho-3-sulfolactate + H2O = (2R)-3-sulfolactate + phosphate</text>
        <dbReference type="Rhea" id="RHEA:23416"/>
        <dbReference type="ChEBI" id="CHEBI:15377"/>
        <dbReference type="ChEBI" id="CHEBI:15597"/>
        <dbReference type="ChEBI" id="CHEBI:43474"/>
        <dbReference type="ChEBI" id="CHEBI:58738"/>
        <dbReference type="EC" id="3.1.3.71"/>
    </reaction>
</comment>
<sequence>MTFLYNAAVRLRVDLSPKDHTYPDLVVVVDVFSGSVVSLLLSRGAREVWVAPSLRSARLLAEPGDVLLGEQEGIPPEGFHRGLSLKDLDSADMRGLRCIIHAPSLSKALAFQAPRTVLGQFRNTKALLAAIPRLAREEVALVCAAENPGDPQPAGPGEPSQANMLAAGFLAKRLEQTLPLTAIQGATLATHLLSAFPDPQEALFGSREGQHLHRMGRDEDIALASLIGFDPVVPLLQETRILEASRYGLSKDRTAYAFTALEGGDEA</sequence>
<organism evidence="8 9">
    <name type="scientific">Allomeiothermus silvanus (strain ATCC 700542 / DSM 9946 / NBRC 106475 / NCIMB 13440 / VI-R2)</name>
    <name type="common">Thermus silvanus</name>
    <dbReference type="NCBI Taxonomy" id="526227"/>
    <lineage>
        <taxon>Bacteria</taxon>
        <taxon>Thermotogati</taxon>
        <taxon>Deinococcota</taxon>
        <taxon>Deinococci</taxon>
        <taxon>Thermales</taxon>
        <taxon>Thermaceae</taxon>
        <taxon>Allomeiothermus</taxon>
    </lineage>
</organism>
<dbReference type="AlphaFoldDB" id="D7BHR9"/>
<dbReference type="OrthoDB" id="9780496at2"/>
<dbReference type="GO" id="GO:0000287">
    <property type="term" value="F:magnesium ion binding"/>
    <property type="evidence" value="ECO:0007669"/>
    <property type="project" value="InterPro"/>
</dbReference>
<dbReference type="Gene3D" id="3.90.1560.10">
    <property type="entry name" value="ComB-like"/>
    <property type="match status" value="1"/>
</dbReference>
<evidence type="ECO:0000313" key="8">
    <source>
        <dbReference type="EMBL" id="ADH64009.1"/>
    </source>
</evidence>
<dbReference type="EC" id="3.1.3.71" evidence="3"/>
<name>D7BHR9_ALLS1</name>
<dbReference type="KEGG" id="msv:Mesil_2138"/>
<evidence type="ECO:0000313" key="9">
    <source>
        <dbReference type="Proteomes" id="UP000001916"/>
    </source>
</evidence>
<evidence type="ECO:0000256" key="7">
    <source>
        <dbReference type="ARBA" id="ARBA00033711"/>
    </source>
</evidence>
<dbReference type="PANTHER" id="PTHR37311">
    <property type="entry name" value="2-PHOSPHOSULFOLACTATE PHOSPHATASE-RELATED"/>
    <property type="match status" value="1"/>
</dbReference>